<protein>
    <submittedName>
        <fullName evidence="1">Uncharacterized protein</fullName>
    </submittedName>
</protein>
<organism evidence="1 2">
    <name type="scientific">Bifidobacterium platyrrhinorum</name>
    <dbReference type="NCBI Taxonomy" id="2661628"/>
    <lineage>
        <taxon>Bacteria</taxon>
        <taxon>Bacillati</taxon>
        <taxon>Actinomycetota</taxon>
        <taxon>Actinomycetes</taxon>
        <taxon>Bifidobacteriales</taxon>
        <taxon>Bifidobacteriaceae</taxon>
        <taxon>Bifidobacterium</taxon>
    </lineage>
</organism>
<accession>A0A6L9SS78</accession>
<gene>
    <name evidence="1" type="ORF">GFD21_06635</name>
</gene>
<dbReference type="EMBL" id="WHZV01000005">
    <property type="protein sequence ID" value="NEG55447.1"/>
    <property type="molecule type" value="Genomic_DNA"/>
</dbReference>
<reference evidence="1 2" key="1">
    <citation type="submission" date="2019-10" db="EMBL/GenBank/DDBJ databases">
        <title>Bifidobacterium from non-human primates.</title>
        <authorList>
            <person name="Modesto M."/>
        </authorList>
    </citation>
    <scope>NUCLEOTIDE SEQUENCE [LARGE SCALE GENOMIC DNA]</scope>
    <source>
        <strain evidence="1 2">SMA15</strain>
    </source>
</reference>
<dbReference type="AlphaFoldDB" id="A0A6L9SS78"/>
<evidence type="ECO:0000313" key="1">
    <source>
        <dbReference type="EMBL" id="NEG55447.1"/>
    </source>
</evidence>
<evidence type="ECO:0000313" key="2">
    <source>
        <dbReference type="Proteomes" id="UP000483293"/>
    </source>
</evidence>
<sequence>MSEIREMAGRYIIQAAQGLPGDMRFSGHGEYVDMVRDAAMRALEGADGQPMAPPSPDTMELLIKESGLSLDMLDERACEAYSQKYSTVYDRYICAIGHEIDDILGWEA</sequence>
<name>A0A6L9SS78_9BIFI</name>
<dbReference type="Proteomes" id="UP000483293">
    <property type="component" value="Unassembled WGS sequence"/>
</dbReference>
<keyword evidence="2" id="KW-1185">Reference proteome</keyword>
<proteinExistence type="predicted"/>
<dbReference type="RefSeq" id="WP_163197171.1">
    <property type="nucleotide sequence ID" value="NZ_WHZV01000005.1"/>
</dbReference>
<comment type="caution">
    <text evidence="1">The sequence shown here is derived from an EMBL/GenBank/DDBJ whole genome shotgun (WGS) entry which is preliminary data.</text>
</comment>